<dbReference type="OrthoDB" id="6367557at2759"/>
<dbReference type="InterPro" id="IPR050440">
    <property type="entry name" value="Laminin/Netrin_ECM"/>
</dbReference>
<dbReference type="Pfam" id="PF00055">
    <property type="entry name" value="Laminin_N"/>
    <property type="match status" value="1"/>
</dbReference>
<dbReference type="GO" id="GO:0005604">
    <property type="term" value="C:basement membrane"/>
    <property type="evidence" value="ECO:0007669"/>
    <property type="project" value="TreeGrafter"/>
</dbReference>
<keyword evidence="1" id="KW-1015">Disulfide bond</keyword>
<dbReference type="GO" id="GO:0009888">
    <property type="term" value="P:tissue development"/>
    <property type="evidence" value="ECO:0007669"/>
    <property type="project" value="TreeGrafter"/>
</dbReference>
<dbReference type="PANTHER" id="PTHR10574:SF406">
    <property type="entry name" value="LAMININ SUBUNIT ALPHA 5"/>
    <property type="match status" value="1"/>
</dbReference>
<protein>
    <submittedName>
        <fullName evidence="3">Uncharacterized protein</fullName>
    </submittedName>
</protein>
<gene>
    <name evidence="3" type="ORF">CTOB1V02_LOCUS2506</name>
</gene>
<name>A0A7R8W463_9CRUS</name>
<dbReference type="PANTHER" id="PTHR10574">
    <property type="entry name" value="NETRIN/LAMININ-RELATED"/>
    <property type="match status" value="1"/>
</dbReference>
<dbReference type="PROSITE" id="PS51117">
    <property type="entry name" value="LAMININ_NTER"/>
    <property type="match status" value="1"/>
</dbReference>
<dbReference type="AlphaFoldDB" id="A0A7R8W463"/>
<dbReference type="GO" id="GO:0007411">
    <property type="term" value="P:axon guidance"/>
    <property type="evidence" value="ECO:0007669"/>
    <property type="project" value="TreeGrafter"/>
</dbReference>
<dbReference type="GO" id="GO:0009887">
    <property type="term" value="P:animal organ morphogenesis"/>
    <property type="evidence" value="ECO:0007669"/>
    <property type="project" value="TreeGrafter"/>
</dbReference>
<evidence type="ECO:0000256" key="1">
    <source>
        <dbReference type="ARBA" id="ARBA00023157"/>
    </source>
</evidence>
<keyword evidence="2" id="KW-0424">Laminin EGF-like domain</keyword>
<dbReference type="GO" id="GO:0005201">
    <property type="term" value="F:extracellular matrix structural constituent"/>
    <property type="evidence" value="ECO:0007669"/>
    <property type="project" value="TreeGrafter"/>
</dbReference>
<dbReference type="EMBL" id="OB660395">
    <property type="protein sequence ID" value="CAD7224549.1"/>
    <property type="molecule type" value="Genomic_DNA"/>
</dbReference>
<organism evidence="3">
    <name type="scientific">Cyprideis torosa</name>
    <dbReference type="NCBI Taxonomy" id="163714"/>
    <lineage>
        <taxon>Eukaryota</taxon>
        <taxon>Metazoa</taxon>
        <taxon>Ecdysozoa</taxon>
        <taxon>Arthropoda</taxon>
        <taxon>Crustacea</taxon>
        <taxon>Oligostraca</taxon>
        <taxon>Ostracoda</taxon>
        <taxon>Podocopa</taxon>
        <taxon>Podocopida</taxon>
        <taxon>Cytherocopina</taxon>
        <taxon>Cytheroidea</taxon>
        <taxon>Cytherideidae</taxon>
        <taxon>Cyprideis</taxon>
    </lineage>
</organism>
<dbReference type="InterPro" id="IPR008211">
    <property type="entry name" value="Laminin_N"/>
</dbReference>
<reference evidence="3" key="1">
    <citation type="submission" date="2020-11" db="EMBL/GenBank/DDBJ databases">
        <authorList>
            <person name="Tran Van P."/>
        </authorList>
    </citation>
    <scope>NUCLEOTIDE SEQUENCE</scope>
</reference>
<evidence type="ECO:0000313" key="3">
    <source>
        <dbReference type="EMBL" id="CAD7224549.1"/>
    </source>
</evidence>
<dbReference type="Gene3D" id="2.60.120.260">
    <property type="entry name" value="Galactose-binding domain-like"/>
    <property type="match status" value="1"/>
</dbReference>
<evidence type="ECO:0000256" key="2">
    <source>
        <dbReference type="ARBA" id="ARBA00023292"/>
    </source>
</evidence>
<sequence length="327" mass="35631">MHLQNGLVGIAIGIAVFSHLAASQLARTQFETSDEACRQYFGITAWNRGAIRDNDVICSTEFSQRFPEEGGEVHVSLTQGRLGLDQPSAELIEFQSARFLRFTFLKLHLSPSDQMLLEDGNLPEESAQQYFYTIREISIVGQCLCHGHASACEPDPRFTFASVGMIPAVPPARLVVHCSMTNRGARVPRMPLTRVRSVNAMDTPTNAYLNPAVVPGCVLTVGPIRQGRSVIDVKMVFSDLPEFPKMILGPVAPATVTVWGRRALALRTLLKWGRASNLVSASVAVDFRDCGVTNAPLDSGIFLVASLVHVMLPEASMEVVKEAAVAR</sequence>
<accession>A0A7R8W463</accession>
<dbReference type="SMART" id="SM00136">
    <property type="entry name" value="LamNT"/>
    <property type="match status" value="1"/>
</dbReference>
<proteinExistence type="predicted"/>